<evidence type="ECO:0000313" key="2">
    <source>
        <dbReference type="Proteomes" id="UP000186594"/>
    </source>
</evidence>
<comment type="caution">
    <text evidence="1">The sequence shown here is derived from an EMBL/GenBank/DDBJ whole genome shotgun (WGS) entry which is preliminary data.</text>
</comment>
<dbReference type="OrthoDB" id="424465at2759"/>
<reference evidence="1 2" key="1">
    <citation type="submission" date="2016-04" db="EMBL/GenBank/DDBJ databases">
        <title>Evolutionary innovation and constraint leading to complex multicellularity in the Ascomycota.</title>
        <authorList>
            <person name="Cisse O."/>
            <person name="Nguyen A."/>
            <person name="Hewitt D.A."/>
            <person name="Jedd G."/>
            <person name="Stajich J.E."/>
        </authorList>
    </citation>
    <scope>NUCLEOTIDE SEQUENCE [LARGE SCALE GENOMIC DNA]</scope>
    <source>
        <strain evidence="1 2">DAH-3</strain>
    </source>
</reference>
<proteinExistence type="predicted"/>
<dbReference type="EMBL" id="LXFE01000118">
    <property type="protein sequence ID" value="OLL27153.1"/>
    <property type="molecule type" value="Genomic_DNA"/>
</dbReference>
<sequence>MTFAEFLKERTLNSTSRPYLKDFHAIRCVKSSYIPYETPDIFKADWLNDFSMAQTNDDFQACFFGEKSGTDLIVSILRG</sequence>
<protein>
    <submittedName>
        <fullName evidence="1">JmjC domain-containing protein 1</fullName>
    </submittedName>
</protein>
<dbReference type="Proteomes" id="UP000186594">
    <property type="component" value="Unassembled WGS sequence"/>
</dbReference>
<dbReference type="AlphaFoldDB" id="A0A1U7LX48"/>
<evidence type="ECO:0000313" key="1">
    <source>
        <dbReference type="EMBL" id="OLL27153.1"/>
    </source>
</evidence>
<accession>A0A1U7LX48</accession>
<name>A0A1U7LX48_NEOID</name>
<organism evidence="1 2">
    <name type="scientific">Neolecta irregularis (strain DAH-3)</name>
    <dbReference type="NCBI Taxonomy" id="1198029"/>
    <lineage>
        <taxon>Eukaryota</taxon>
        <taxon>Fungi</taxon>
        <taxon>Dikarya</taxon>
        <taxon>Ascomycota</taxon>
        <taxon>Taphrinomycotina</taxon>
        <taxon>Neolectales</taxon>
        <taxon>Neolectaceae</taxon>
        <taxon>Neolecta</taxon>
    </lineage>
</organism>
<gene>
    <name evidence="1" type="ORF">NEOLI_001949</name>
</gene>
<keyword evidence="2" id="KW-1185">Reference proteome</keyword>